<accession>A0A076LWB9</accession>
<keyword evidence="1" id="KW-1133">Transmembrane helix</keyword>
<keyword evidence="1" id="KW-0812">Transmembrane</keyword>
<dbReference type="EMBL" id="CP006664">
    <property type="protein sequence ID" value="AIJ09779.1"/>
    <property type="molecule type" value="Genomic_DNA"/>
</dbReference>
<dbReference type="HOGENOM" id="CLU_3327356_0_0_6"/>
<proteinExistence type="predicted"/>
<gene>
    <name evidence="2" type="ORF">ETEE_3357</name>
</gene>
<sequence length="38" mass="4741">MWMKVLFFNFFMVICFFSHLSVMLRGKYLFFLWLNALV</sequence>
<reference evidence="2 3" key="1">
    <citation type="journal article" date="2012" name="PLoS ONE">
        <title>Edwardsiella comparative phylogenomics reveal the new intra/inter-species taxonomic relationships, virulence evolution and niche adaptation mechanisms.</title>
        <authorList>
            <person name="Yang M."/>
            <person name="Lv Y."/>
            <person name="Xiao J."/>
            <person name="Wu H."/>
            <person name="Zheng H."/>
            <person name="Liu Q."/>
            <person name="Zhang Y."/>
            <person name="Wang Q."/>
        </authorList>
    </citation>
    <scope>NUCLEOTIDE SEQUENCE [LARGE SCALE GENOMIC DNA]</scope>
    <source>
        <strain evidence="3">080813</strain>
    </source>
</reference>
<dbReference type="AlphaFoldDB" id="A0A076LWB9"/>
<name>A0A076LWB9_9GAMM</name>
<organism evidence="2 3">
    <name type="scientific">Edwardsiella anguillarum ET080813</name>
    <dbReference type="NCBI Taxonomy" id="667120"/>
    <lineage>
        <taxon>Bacteria</taxon>
        <taxon>Pseudomonadati</taxon>
        <taxon>Pseudomonadota</taxon>
        <taxon>Gammaproteobacteria</taxon>
        <taxon>Enterobacterales</taxon>
        <taxon>Hafniaceae</taxon>
        <taxon>Edwardsiella</taxon>
    </lineage>
</organism>
<feature type="transmembrane region" description="Helical" evidence="1">
    <location>
        <begin position="6"/>
        <end position="24"/>
    </location>
</feature>
<keyword evidence="1" id="KW-0472">Membrane</keyword>
<protein>
    <submittedName>
        <fullName evidence="2">Uncharacterized protein</fullName>
    </submittedName>
</protein>
<dbReference type="KEGG" id="ete:ETEE_3357"/>
<dbReference type="Proteomes" id="UP000028681">
    <property type="component" value="Chromosome"/>
</dbReference>
<evidence type="ECO:0000313" key="2">
    <source>
        <dbReference type="EMBL" id="AIJ09779.1"/>
    </source>
</evidence>
<evidence type="ECO:0000313" key="3">
    <source>
        <dbReference type="Proteomes" id="UP000028681"/>
    </source>
</evidence>
<evidence type="ECO:0000256" key="1">
    <source>
        <dbReference type="SAM" id="Phobius"/>
    </source>
</evidence>